<dbReference type="InterPro" id="IPR050109">
    <property type="entry name" value="HTH-type_TetR-like_transc_reg"/>
</dbReference>
<dbReference type="Gene3D" id="1.10.357.10">
    <property type="entry name" value="Tetracycline Repressor, domain 2"/>
    <property type="match status" value="1"/>
</dbReference>
<dbReference type="InterPro" id="IPR023772">
    <property type="entry name" value="DNA-bd_HTH_TetR-type_CS"/>
</dbReference>
<feature type="domain" description="HTH tetR-type" evidence="3">
    <location>
        <begin position="3"/>
        <end position="63"/>
    </location>
</feature>
<dbReference type="Pfam" id="PF00440">
    <property type="entry name" value="TetR_N"/>
    <property type="match status" value="1"/>
</dbReference>
<dbReference type="GO" id="GO:0003700">
    <property type="term" value="F:DNA-binding transcription factor activity"/>
    <property type="evidence" value="ECO:0007669"/>
    <property type="project" value="TreeGrafter"/>
</dbReference>
<protein>
    <submittedName>
        <fullName evidence="4">TetR family transcriptional regulator</fullName>
    </submittedName>
</protein>
<evidence type="ECO:0000259" key="3">
    <source>
        <dbReference type="PROSITE" id="PS50977"/>
    </source>
</evidence>
<dbReference type="PROSITE" id="PS01081">
    <property type="entry name" value="HTH_TETR_1"/>
    <property type="match status" value="1"/>
</dbReference>
<feature type="DNA-binding region" description="H-T-H motif" evidence="2">
    <location>
        <begin position="26"/>
        <end position="45"/>
    </location>
</feature>
<keyword evidence="5" id="KW-1185">Reference proteome</keyword>
<organism evidence="4 5">
    <name type="scientific">Pyruvatibacter mobilis</name>
    <dbReference type="NCBI Taxonomy" id="1712261"/>
    <lineage>
        <taxon>Bacteria</taxon>
        <taxon>Pseudomonadati</taxon>
        <taxon>Pseudomonadota</taxon>
        <taxon>Alphaproteobacteria</taxon>
        <taxon>Hyphomicrobiales</taxon>
        <taxon>Parvibaculaceae</taxon>
        <taxon>Pyruvatibacter</taxon>
    </lineage>
</organism>
<dbReference type="InterPro" id="IPR001647">
    <property type="entry name" value="HTH_TetR"/>
</dbReference>
<keyword evidence="1 2" id="KW-0238">DNA-binding</keyword>
<proteinExistence type="predicted"/>
<gene>
    <name evidence="4" type="ORF">GTQ45_13440</name>
</gene>
<dbReference type="InterPro" id="IPR036271">
    <property type="entry name" value="Tet_transcr_reg_TetR-rel_C_sf"/>
</dbReference>
<dbReference type="InterPro" id="IPR009057">
    <property type="entry name" value="Homeodomain-like_sf"/>
</dbReference>
<evidence type="ECO:0000256" key="1">
    <source>
        <dbReference type="ARBA" id="ARBA00023125"/>
    </source>
</evidence>
<dbReference type="InterPro" id="IPR041586">
    <property type="entry name" value="PsrA_TetR_C"/>
</dbReference>
<evidence type="ECO:0000313" key="4">
    <source>
        <dbReference type="EMBL" id="NBG96738.1"/>
    </source>
</evidence>
<name>A0A845QEK7_9HYPH</name>
<sequence>MKKDTKTRLLDAAERLYAANGISATSVRQITDTAKANVAAVSFHFGGKSGLTRAVFLRRLAPLTSERLARLYALQQGGQPSLAHLLDAFIDPLVELARQGPGPQRFLQLFGRTLTDPTPEIGEIFATDLRDYSLAFFGALHNCLPHLSAAEASVRLTFVIGALGHALSDPVRRNLSRDILAEDTPIPDDAIVAQLKTFATAGLSAPTLGDIK</sequence>
<accession>A0A845QEK7</accession>
<dbReference type="AlphaFoldDB" id="A0A845QEK7"/>
<dbReference type="PANTHER" id="PTHR30055">
    <property type="entry name" value="HTH-TYPE TRANSCRIPTIONAL REGULATOR RUTR"/>
    <property type="match status" value="1"/>
</dbReference>
<dbReference type="GeneID" id="300653756"/>
<evidence type="ECO:0000313" key="5">
    <source>
        <dbReference type="Proteomes" id="UP000470384"/>
    </source>
</evidence>
<dbReference type="PANTHER" id="PTHR30055:SF235">
    <property type="entry name" value="TRANSCRIPTIONAL REGULATORY PROTEIN"/>
    <property type="match status" value="1"/>
</dbReference>
<dbReference type="RefSeq" id="WP_160588760.1">
    <property type="nucleotide sequence ID" value="NZ_BMHN01000001.1"/>
</dbReference>
<dbReference type="OrthoDB" id="2356263at2"/>
<dbReference type="Pfam" id="PF17939">
    <property type="entry name" value="TetR_C_30"/>
    <property type="match status" value="1"/>
</dbReference>
<dbReference type="Proteomes" id="UP000470384">
    <property type="component" value="Unassembled WGS sequence"/>
</dbReference>
<reference evidence="4 5" key="1">
    <citation type="journal article" date="2016" name="Int. J. Syst. Evol. Microbiol.">
        <title>Pyruvatibacter mobilis gen. nov., sp. nov., a marine bacterium from the culture broth of Picochlorum sp. 122.</title>
        <authorList>
            <person name="Wang G."/>
            <person name="Tang M."/>
            <person name="Wu H."/>
            <person name="Dai S."/>
            <person name="Li T."/>
            <person name="Chen C."/>
            <person name="He H."/>
            <person name="Fan J."/>
            <person name="Xiang W."/>
            <person name="Li X."/>
        </authorList>
    </citation>
    <scope>NUCLEOTIDE SEQUENCE [LARGE SCALE GENOMIC DNA]</scope>
    <source>
        <strain evidence="4 5">GYP-11</strain>
    </source>
</reference>
<dbReference type="GO" id="GO:0000976">
    <property type="term" value="F:transcription cis-regulatory region binding"/>
    <property type="evidence" value="ECO:0007669"/>
    <property type="project" value="TreeGrafter"/>
</dbReference>
<dbReference type="SUPFAM" id="SSF48498">
    <property type="entry name" value="Tetracyclin repressor-like, C-terminal domain"/>
    <property type="match status" value="1"/>
</dbReference>
<dbReference type="EMBL" id="WXYQ01000011">
    <property type="protein sequence ID" value="NBG96738.1"/>
    <property type="molecule type" value="Genomic_DNA"/>
</dbReference>
<dbReference type="SUPFAM" id="SSF46689">
    <property type="entry name" value="Homeodomain-like"/>
    <property type="match status" value="1"/>
</dbReference>
<evidence type="ECO:0000256" key="2">
    <source>
        <dbReference type="PROSITE-ProRule" id="PRU00335"/>
    </source>
</evidence>
<dbReference type="PROSITE" id="PS50977">
    <property type="entry name" value="HTH_TETR_2"/>
    <property type="match status" value="1"/>
</dbReference>
<comment type="caution">
    <text evidence="4">The sequence shown here is derived from an EMBL/GenBank/DDBJ whole genome shotgun (WGS) entry which is preliminary data.</text>
</comment>